<proteinExistence type="inferred from homology"/>
<evidence type="ECO:0000256" key="5">
    <source>
        <dbReference type="SAM" id="MobiDB-lite"/>
    </source>
</evidence>
<dbReference type="AlphaFoldDB" id="A0A2S7F1Z8"/>
<reference evidence="8" key="1">
    <citation type="submission" date="2016-08" db="EMBL/GenBank/DDBJ databases">
        <authorList>
            <person name="Merda D."/>
            <person name="Briand M."/>
            <person name="Taghouti G."/>
            <person name="Carrere S."/>
            <person name="Gouzy J."/>
            <person name="Portier P."/>
            <person name="Jacques M.-A."/>
            <person name="Fischer-Le Saux M."/>
        </authorList>
    </citation>
    <scope>NUCLEOTIDE SEQUENCE [LARGE SCALE GENOMIC DNA]</scope>
    <source>
        <strain evidence="8">CFBP1156</strain>
    </source>
</reference>
<dbReference type="PROSITE" id="PS50931">
    <property type="entry name" value="HTH_LYSR"/>
    <property type="match status" value="1"/>
</dbReference>
<organism evidence="7 8">
    <name type="scientific">Xanthomonas hyacinthi</name>
    <dbReference type="NCBI Taxonomy" id="56455"/>
    <lineage>
        <taxon>Bacteria</taxon>
        <taxon>Pseudomonadati</taxon>
        <taxon>Pseudomonadota</taxon>
        <taxon>Gammaproteobacteria</taxon>
        <taxon>Lysobacterales</taxon>
        <taxon>Lysobacteraceae</taxon>
        <taxon>Xanthomonas</taxon>
    </lineage>
</organism>
<evidence type="ECO:0000256" key="3">
    <source>
        <dbReference type="ARBA" id="ARBA00023125"/>
    </source>
</evidence>
<comment type="caution">
    <text evidence="7">The sequence shown here is derived from an EMBL/GenBank/DDBJ whole genome shotgun (WGS) entry which is preliminary data.</text>
</comment>
<dbReference type="InterPro" id="IPR036388">
    <property type="entry name" value="WH-like_DNA-bd_sf"/>
</dbReference>
<evidence type="ECO:0000313" key="7">
    <source>
        <dbReference type="EMBL" id="PPU99372.1"/>
    </source>
</evidence>
<dbReference type="Pfam" id="PF03466">
    <property type="entry name" value="LysR_substrate"/>
    <property type="match status" value="1"/>
</dbReference>
<keyword evidence="3" id="KW-0238">DNA-binding</keyword>
<dbReference type="OrthoDB" id="8557381at2"/>
<name>A0A2S7F1Z8_9XANT</name>
<evidence type="ECO:0000256" key="1">
    <source>
        <dbReference type="ARBA" id="ARBA00009437"/>
    </source>
</evidence>
<dbReference type="InterPro" id="IPR036390">
    <property type="entry name" value="WH_DNA-bd_sf"/>
</dbReference>
<dbReference type="SUPFAM" id="SSF46785">
    <property type="entry name" value="Winged helix' DNA-binding domain"/>
    <property type="match status" value="1"/>
</dbReference>
<dbReference type="InterPro" id="IPR050389">
    <property type="entry name" value="LysR-type_TF"/>
</dbReference>
<keyword evidence="4" id="KW-0804">Transcription</keyword>
<dbReference type="InterPro" id="IPR005119">
    <property type="entry name" value="LysR_subst-bd"/>
</dbReference>
<feature type="domain" description="HTH lysR-type" evidence="6">
    <location>
        <begin position="6"/>
        <end position="63"/>
    </location>
</feature>
<keyword evidence="2" id="KW-0805">Transcription regulation</keyword>
<dbReference type="InterPro" id="IPR037402">
    <property type="entry name" value="YidZ_PBP2"/>
</dbReference>
<dbReference type="PANTHER" id="PTHR30118:SF6">
    <property type="entry name" value="HTH-TYPE TRANSCRIPTIONAL REGULATOR LEUO"/>
    <property type="match status" value="1"/>
</dbReference>
<protein>
    <submittedName>
        <fullName evidence="7">LysR family transcriptional regulator</fullName>
    </submittedName>
</protein>
<dbReference type="SUPFAM" id="SSF53850">
    <property type="entry name" value="Periplasmic binding protein-like II"/>
    <property type="match status" value="1"/>
</dbReference>
<accession>A0A2S7F1Z8</accession>
<dbReference type="CDD" id="cd08417">
    <property type="entry name" value="PBP2_Nitroaromatics_like"/>
    <property type="match status" value="1"/>
</dbReference>
<dbReference type="InterPro" id="IPR000847">
    <property type="entry name" value="LysR_HTH_N"/>
</dbReference>
<feature type="compositionally biased region" description="Low complexity" evidence="5">
    <location>
        <begin position="308"/>
        <end position="319"/>
    </location>
</feature>
<gene>
    <name evidence="7" type="ORF">XhyaCFBP1156_03650</name>
</gene>
<dbReference type="Proteomes" id="UP000238261">
    <property type="component" value="Unassembled WGS sequence"/>
</dbReference>
<dbReference type="PANTHER" id="PTHR30118">
    <property type="entry name" value="HTH-TYPE TRANSCRIPTIONAL REGULATOR LEUO-RELATED"/>
    <property type="match status" value="1"/>
</dbReference>
<dbReference type="Gene3D" id="3.40.190.10">
    <property type="entry name" value="Periplasmic binding protein-like II"/>
    <property type="match status" value="2"/>
</dbReference>
<dbReference type="Pfam" id="PF00126">
    <property type="entry name" value="HTH_1"/>
    <property type="match status" value="1"/>
</dbReference>
<dbReference type="EMBL" id="MDEG01000002">
    <property type="protein sequence ID" value="PPU99372.1"/>
    <property type="molecule type" value="Genomic_DNA"/>
</dbReference>
<evidence type="ECO:0000259" key="6">
    <source>
        <dbReference type="PROSITE" id="PS50931"/>
    </source>
</evidence>
<sequence>MHLQGLDLNLLVSLDALLSERNVTRASERLHVSQPAMSAALHKLRYHFTDPLLEKVGRQLELTARGRSLAGPVKELLLQIRGLLDTDATFDPQTADRSFRIIMSGFCAEVFGVPFMQEFARIAPHCSCQLDELTSDLLSRLHEGQADLCVTVPQRAVFDQAYATGEICEQILFRDRFVLVGAIDNPVLARPVDYATFCKQPYVDVRFGGKVISTVEQELRRQAERPHSPALAPSFLHAMSMVSGTELVTIVPFRLHATHGERLMLKAVPVPLQVPELDEIALWHPRSELDPGHRWLRELMFRVAAQMPPLATPSTAARPRPTPSRKPSGGARPDLRRELVNDIAAATAQKGTPL</sequence>
<comment type="similarity">
    <text evidence="1">Belongs to the LysR transcriptional regulatory family.</text>
</comment>
<feature type="region of interest" description="Disordered" evidence="5">
    <location>
        <begin position="308"/>
        <end position="336"/>
    </location>
</feature>
<dbReference type="GO" id="GO:0003700">
    <property type="term" value="F:DNA-binding transcription factor activity"/>
    <property type="evidence" value="ECO:0007669"/>
    <property type="project" value="InterPro"/>
</dbReference>
<evidence type="ECO:0000256" key="4">
    <source>
        <dbReference type="ARBA" id="ARBA00023163"/>
    </source>
</evidence>
<dbReference type="Gene3D" id="1.10.10.10">
    <property type="entry name" value="Winged helix-like DNA-binding domain superfamily/Winged helix DNA-binding domain"/>
    <property type="match status" value="1"/>
</dbReference>
<evidence type="ECO:0000313" key="8">
    <source>
        <dbReference type="Proteomes" id="UP000238261"/>
    </source>
</evidence>
<dbReference type="RefSeq" id="WP_053057151.1">
    <property type="nucleotide sequence ID" value="NZ_CP043476.1"/>
</dbReference>
<keyword evidence="8" id="KW-1185">Reference proteome</keyword>
<dbReference type="GO" id="GO:0003677">
    <property type="term" value="F:DNA binding"/>
    <property type="evidence" value="ECO:0007669"/>
    <property type="project" value="UniProtKB-KW"/>
</dbReference>
<evidence type="ECO:0000256" key="2">
    <source>
        <dbReference type="ARBA" id="ARBA00023015"/>
    </source>
</evidence>